<dbReference type="EMBL" id="JACIDU010000013">
    <property type="protein sequence ID" value="MBB4104609.1"/>
    <property type="molecule type" value="Genomic_DNA"/>
</dbReference>
<evidence type="ECO:0000259" key="1">
    <source>
        <dbReference type="Pfam" id="PF10135"/>
    </source>
</evidence>
<dbReference type="AlphaFoldDB" id="A0A7W6K3N6"/>
<sequence length="188" mass="20061">MAISPPSDLVLDVVKAAEPSDIQAAREKLRTRAAGTEATQLAALGTGFAQAVGSFDGPATKAGLGNIQHATVKGMAIPETYKKFEASVLNTFIQNMLPAESEEVYGKGSAGDFWKSMMAEQMANAVSERGGIGIAEQLFNQQIEKTRAGTPNAKTDENDRKMVQGTIMDFQRRTLGVSEDFKSAAENT</sequence>
<gene>
    <name evidence="2" type="ORF">GGQ66_003187</name>
</gene>
<evidence type="ECO:0000313" key="2">
    <source>
        <dbReference type="EMBL" id="MBB4104609.1"/>
    </source>
</evidence>
<feature type="domain" description="Flagellar protein FlgJ N-terminal" evidence="1">
    <location>
        <begin position="99"/>
        <end position="141"/>
    </location>
</feature>
<dbReference type="RefSeq" id="WP_183793692.1">
    <property type="nucleotide sequence ID" value="NZ_JACIDU010000013.1"/>
</dbReference>
<name>A0A7W6K3N6_9HYPH</name>
<keyword evidence="3" id="KW-1185">Reference proteome</keyword>
<dbReference type="Pfam" id="PF10135">
    <property type="entry name" value="Rod-binding"/>
    <property type="match status" value="1"/>
</dbReference>
<proteinExistence type="predicted"/>
<reference evidence="2 3" key="1">
    <citation type="submission" date="2020-08" db="EMBL/GenBank/DDBJ databases">
        <title>Genomic Encyclopedia of Type Strains, Phase IV (KMG-IV): sequencing the most valuable type-strain genomes for metagenomic binning, comparative biology and taxonomic classification.</title>
        <authorList>
            <person name="Goeker M."/>
        </authorList>
    </citation>
    <scope>NUCLEOTIDE SEQUENCE [LARGE SCALE GENOMIC DNA]</scope>
    <source>
        <strain evidence="2 3">DSM 26385</strain>
    </source>
</reference>
<protein>
    <submittedName>
        <fullName evidence="2">Rod binding domain-containing protein</fullName>
    </submittedName>
</protein>
<evidence type="ECO:0000313" key="3">
    <source>
        <dbReference type="Proteomes" id="UP000584824"/>
    </source>
</evidence>
<organism evidence="2 3">
    <name type="scientific">Allorhizobium borbori</name>
    <dbReference type="NCBI Taxonomy" id="485907"/>
    <lineage>
        <taxon>Bacteria</taxon>
        <taxon>Pseudomonadati</taxon>
        <taxon>Pseudomonadota</taxon>
        <taxon>Alphaproteobacteria</taxon>
        <taxon>Hyphomicrobiales</taxon>
        <taxon>Rhizobiaceae</taxon>
        <taxon>Rhizobium/Agrobacterium group</taxon>
        <taxon>Allorhizobium</taxon>
    </lineage>
</organism>
<comment type="caution">
    <text evidence="2">The sequence shown here is derived from an EMBL/GenBank/DDBJ whole genome shotgun (WGS) entry which is preliminary data.</text>
</comment>
<accession>A0A7W6K3N6</accession>
<dbReference type="InterPro" id="IPR019301">
    <property type="entry name" value="Flagellar_prot_FlgJ_N"/>
</dbReference>
<dbReference type="Proteomes" id="UP000584824">
    <property type="component" value="Unassembled WGS sequence"/>
</dbReference>